<dbReference type="PANTHER" id="PTHR46796:SF13">
    <property type="entry name" value="HTH-TYPE TRANSCRIPTIONAL ACTIVATOR RHAS"/>
    <property type="match status" value="1"/>
</dbReference>
<dbReference type="InterPro" id="IPR009057">
    <property type="entry name" value="Homeodomain-like_sf"/>
</dbReference>
<gene>
    <name evidence="5" type="ORF">SDC9_111205</name>
</gene>
<proteinExistence type="predicted"/>
<dbReference type="GO" id="GO:0043565">
    <property type="term" value="F:sequence-specific DNA binding"/>
    <property type="evidence" value="ECO:0007669"/>
    <property type="project" value="InterPro"/>
</dbReference>
<dbReference type="SMART" id="SM00342">
    <property type="entry name" value="HTH_ARAC"/>
    <property type="match status" value="1"/>
</dbReference>
<dbReference type="AlphaFoldDB" id="A0A645BFU9"/>
<dbReference type="InterPro" id="IPR018060">
    <property type="entry name" value="HTH_AraC"/>
</dbReference>
<evidence type="ECO:0000256" key="3">
    <source>
        <dbReference type="ARBA" id="ARBA00023163"/>
    </source>
</evidence>
<name>A0A645BFU9_9ZZZZ</name>
<accession>A0A645BFU9</accession>
<dbReference type="PANTHER" id="PTHR46796">
    <property type="entry name" value="HTH-TYPE TRANSCRIPTIONAL ACTIVATOR RHAS-RELATED"/>
    <property type="match status" value="1"/>
</dbReference>
<reference evidence="5" key="1">
    <citation type="submission" date="2019-08" db="EMBL/GenBank/DDBJ databases">
        <authorList>
            <person name="Kucharzyk K."/>
            <person name="Murdoch R.W."/>
            <person name="Higgins S."/>
            <person name="Loffler F."/>
        </authorList>
    </citation>
    <scope>NUCLEOTIDE SEQUENCE</scope>
</reference>
<keyword evidence="1" id="KW-0805">Transcription regulation</keyword>
<dbReference type="EMBL" id="VSSQ01019881">
    <property type="protein sequence ID" value="MPM64319.1"/>
    <property type="molecule type" value="Genomic_DNA"/>
</dbReference>
<dbReference type="Pfam" id="PF12833">
    <property type="entry name" value="HTH_18"/>
    <property type="match status" value="1"/>
</dbReference>
<dbReference type="PROSITE" id="PS01124">
    <property type="entry name" value="HTH_ARAC_FAMILY_2"/>
    <property type="match status" value="1"/>
</dbReference>
<evidence type="ECO:0000259" key="4">
    <source>
        <dbReference type="PROSITE" id="PS01124"/>
    </source>
</evidence>
<dbReference type="Gene3D" id="1.10.10.60">
    <property type="entry name" value="Homeodomain-like"/>
    <property type="match status" value="1"/>
</dbReference>
<organism evidence="5">
    <name type="scientific">bioreactor metagenome</name>
    <dbReference type="NCBI Taxonomy" id="1076179"/>
    <lineage>
        <taxon>unclassified sequences</taxon>
        <taxon>metagenomes</taxon>
        <taxon>ecological metagenomes</taxon>
    </lineage>
</organism>
<sequence length="169" mass="19641">MYELLDEGFNAGDLFGSKMKILTEQLSEITDLEVGKRLVENFLLERLHSINKQQPFDKALRALYINDGNLSITKTASLSCLSIKQFERKCKERIGMNPKSYARILKFSKAYRLHEAFPEMDWISIAYKSGYYDQMHLIKDFKIFAGANPSEIEKQLRNTAIKMQKDLNF</sequence>
<feature type="domain" description="HTH araC/xylS-type" evidence="4">
    <location>
        <begin position="57"/>
        <end position="155"/>
    </location>
</feature>
<dbReference type="GO" id="GO:0003700">
    <property type="term" value="F:DNA-binding transcription factor activity"/>
    <property type="evidence" value="ECO:0007669"/>
    <property type="project" value="InterPro"/>
</dbReference>
<dbReference type="InterPro" id="IPR050204">
    <property type="entry name" value="AraC_XylS_family_regulators"/>
</dbReference>
<protein>
    <recommendedName>
        <fullName evidence="4">HTH araC/xylS-type domain-containing protein</fullName>
    </recommendedName>
</protein>
<dbReference type="SUPFAM" id="SSF46689">
    <property type="entry name" value="Homeodomain-like"/>
    <property type="match status" value="1"/>
</dbReference>
<evidence type="ECO:0000256" key="1">
    <source>
        <dbReference type="ARBA" id="ARBA00023015"/>
    </source>
</evidence>
<evidence type="ECO:0000313" key="5">
    <source>
        <dbReference type="EMBL" id="MPM64319.1"/>
    </source>
</evidence>
<keyword evidence="3" id="KW-0804">Transcription</keyword>
<comment type="caution">
    <text evidence="5">The sequence shown here is derived from an EMBL/GenBank/DDBJ whole genome shotgun (WGS) entry which is preliminary data.</text>
</comment>
<keyword evidence="2" id="KW-0238">DNA-binding</keyword>
<evidence type="ECO:0000256" key="2">
    <source>
        <dbReference type="ARBA" id="ARBA00023125"/>
    </source>
</evidence>